<dbReference type="GO" id="GO:0005634">
    <property type="term" value="C:nucleus"/>
    <property type="evidence" value="ECO:0007669"/>
    <property type="project" value="UniProtKB-SubCell"/>
</dbReference>
<sequence>MSLTPLASPLPVKSEELICLWDQCLRTFDDPELLYGHLAHDHVGRKSTGNLCLSCHWDKCEVVTTKRDHITSHLRVHVPLKPHVCEICKKAFKRPQDLKKHEKIHTDQHQQAITMGRINRAKTLQPPTPPHYSSSSEHSPSISSASSPHHIPLSPGNSVTSELNNNDYLPSNYENYDVYSQLANGELYDFTNNYLMDSTTGLNNYNRTSNKRSVDMFDGFVQDVKRKRIEPHYNDVLFRKLEDLSKVIDQNGLEFDSLPSLNTKEDFNEINDFFASTLKEISPEFILNELTLGLTNSYNSNVQLMPLPLNTYSADADASAYLSLDDNNTVDNGLYSSNYPTTVNNPVVTSSNLHDGAYQTALSNISPTTSTIYNPNNIPSPPEDSKYSWNAMNLMYVPEVANPITSTTSTTTPTLPSQMFPAQSLVFASGGYENPVSLPHTSEYINMDPELTPRQKRVEIQTKANNTPSKPSLQEAISKMNKNRASTPTAENNISQGKSTSSRENGEKNVKSSGIMTKTSLQINQEEVMVGKDKTEEMNVTMEQLSKNLYDLEIREDDNPVTQVENNESRAKHGD</sequence>
<evidence type="ECO:0000259" key="11">
    <source>
        <dbReference type="PROSITE" id="PS50157"/>
    </source>
</evidence>
<dbReference type="GO" id="GO:0045944">
    <property type="term" value="P:positive regulation of transcription by RNA polymerase II"/>
    <property type="evidence" value="ECO:0007669"/>
    <property type="project" value="TreeGrafter"/>
</dbReference>
<dbReference type="InterPro" id="IPR036236">
    <property type="entry name" value="Znf_C2H2_sf"/>
</dbReference>
<dbReference type="OrthoDB" id="6155966at2759"/>
<evidence type="ECO:0000256" key="1">
    <source>
        <dbReference type="ARBA" id="ARBA00004123"/>
    </source>
</evidence>
<dbReference type="InterPro" id="IPR050806">
    <property type="entry name" value="pacC/RIM101"/>
</dbReference>
<dbReference type="SMART" id="SM00355">
    <property type="entry name" value="ZnF_C2H2"/>
    <property type="match status" value="3"/>
</dbReference>
<dbReference type="PROSITE" id="PS00028">
    <property type="entry name" value="ZINC_FINGER_C2H2_1"/>
    <property type="match status" value="2"/>
</dbReference>
<keyword evidence="6" id="KW-0862">Zinc</keyword>
<feature type="region of interest" description="Disordered" evidence="10">
    <location>
        <begin position="553"/>
        <end position="575"/>
    </location>
</feature>
<evidence type="ECO:0000256" key="10">
    <source>
        <dbReference type="SAM" id="MobiDB-lite"/>
    </source>
</evidence>
<keyword evidence="5 9" id="KW-0863">Zinc-finger</keyword>
<proteinExistence type="inferred from homology"/>
<feature type="compositionally biased region" description="Polar residues" evidence="10">
    <location>
        <begin position="156"/>
        <end position="166"/>
    </location>
</feature>
<feature type="domain" description="C2H2-type" evidence="11">
    <location>
        <begin position="83"/>
        <end position="110"/>
    </location>
</feature>
<evidence type="ECO:0000256" key="2">
    <source>
        <dbReference type="ARBA" id="ARBA00022491"/>
    </source>
</evidence>
<comment type="similarity">
    <text evidence="8">Belongs to the pacC/RIM101 family.</text>
</comment>
<comment type="caution">
    <text evidence="12">The sequence shown here is derived from an EMBL/GenBank/DDBJ whole genome shotgun (WGS) entry which is preliminary data.</text>
</comment>
<reference evidence="12" key="1">
    <citation type="submission" date="2022-08" db="EMBL/GenBank/DDBJ databases">
        <authorList>
            <person name="Kallberg Y."/>
            <person name="Tangrot J."/>
            <person name="Rosling A."/>
        </authorList>
    </citation>
    <scope>NUCLEOTIDE SEQUENCE</scope>
    <source>
        <strain evidence="12">Wild A</strain>
    </source>
</reference>
<keyword evidence="4" id="KW-0677">Repeat</keyword>
<dbReference type="PROSITE" id="PS50157">
    <property type="entry name" value="ZINC_FINGER_C2H2_2"/>
    <property type="match status" value="2"/>
</dbReference>
<organism evidence="12 13">
    <name type="scientific">Funneliformis geosporum</name>
    <dbReference type="NCBI Taxonomy" id="1117311"/>
    <lineage>
        <taxon>Eukaryota</taxon>
        <taxon>Fungi</taxon>
        <taxon>Fungi incertae sedis</taxon>
        <taxon>Mucoromycota</taxon>
        <taxon>Glomeromycotina</taxon>
        <taxon>Glomeromycetes</taxon>
        <taxon>Glomerales</taxon>
        <taxon>Glomeraceae</taxon>
        <taxon>Funneliformis</taxon>
    </lineage>
</organism>
<dbReference type="GO" id="GO:0008270">
    <property type="term" value="F:zinc ion binding"/>
    <property type="evidence" value="ECO:0007669"/>
    <property type="project" value="UniProtKB-KW"/>
</dbReference>
<keyword evidence="3" id="KW-0479">Metal-binding</keyword>
<keyword evidence="7" id="KW-0539">Nucleus</keyword>
<dbReference type="Gene3D" id="3.30.160.60">
    <property type="entry name" value="Classic Zinc Finger"/>
    <property type="match status" value="2"/>
</dbReference>
<name>A0A9W4WNY3_9GLOM</name>
<feature type="region of interest" description="Disordered" evidence="10">
    <location>
        <begin position="480"/>
        <end position="520"/>
    </location>
</feature>
<evidence type="ECO:0000256" key="8">
    <source>
        <dbReference type="ARBA" id="ARBA00038089"/>
    </source>
</evidence>
<feature type="compositionally biased region" description="Polar residues" evidence="10">
    <location>
        <begin position="483"/>
        <end position="503"/>
    </location>
</feature>
<feature type="compositionally biased region" description="Polar residues" evidence="10">
    <location>
        <begin position="511"/>
        <end position="520"/>
    </location>
</feature>
<keyword evidence="2" id="KW-0678">Repressor</keyword>
<gene>
    <name evidence="12" type="ORF">FWILDA_LOCUS7189</name>
</gene>
<feature type="compositionally biased region" description="Low complexity" evidence="10">
    <location>
        <begin position="131"/>
        <end position="155"/>
    </location>
</feature>
<dbReference type="PANTHER" id="PTHR47257">
    <property type="entry name" value="PH-RESPONSE TRANSCRIPTION FACTOR PACC/RIM101"/>
    <property type="match status" value="1"/>
</dbReference>
<evidence type="ECO:0000256" key="6">
    <source>
        <dbReference type="ARBA" id="ARBA00022833"/>
    </source>
</evidence>
<feature type="region of interest" description="Disordered" evidence="10">
    <location>
        <begin position="122"/>
        <end position="166"/>
    </location>
</feature>
<dbReference type="Pfam" id="PF00096">
    <property type="entry name" value="zf-C2H2"/>
    <property type="match status" value="1"/>
</dbReference>
<comment type="subcellular location">
    <subcellularLocation>
        <location evidence="1">Nucleus</location>
    </subcellularLocation>
</comment>
<evidence type="ECO:0000256" key="3">
    <source>
        <dbReference type="ARBA" id="ARBA00022723"/>
    </source>
</evidence>
<evidence type="ECO:0000256" key="5">
    <source>
        <dbReference type="ARBA" id="ARBA00022771"/>
    </source>
</evidence>
<keyword evidence="13" id="KW-1185">Reference proteome</keyword>
<dbReference type="InterPro" id="IPR013087">
    <property type="entry name" value="Znf_C2H2_type"/>
</dbReference>
<evidence type="ECO:0000256" key="7">
    <source>
        <dbReference type="ARBA" id="ARBA00023242"/>
    </source>
</evidence>
<protein>
    <submittedName>
        <fullName evidence="12">1437_t:CDS:1</fullName>
    </submittedName>
</protein>
<dbReference type="Proteomes" id="UP001153678">
    <property type="component" value="Unassembled WGS sequence"/>
</dbReference>
<accession>A0A9W4WNY3</accession>
<dbReference type="PANTHER" id="PTHR47257:SF1">
    <property type="entry name" value="PH-RESPONSE TRANSCRIPTION FACTOR PACC_RIM101"/>
    <property type="match status" value="1"/>
</dbReference>
<evidence type="ECO:0000256" key="9">
    <source>
        <dbReference type="PROSITE-ProRule" id="PRU00042"/>
    </source>
</evidence>
<evidence type="ECO:0000256" key="4">
    <source>
        <dbReference type="ARBA" id="ARBA00022737"/>
    </source>
</evidence>
<feature type="domain" description="C2H2-type" evidence="11">
    <location>
        <begin position="53"/>
        <end position="82"/>
    </location>
</feature>
<evidence type="ECO:0000313" key="12">
    <source>
        <dbReference type="EMBL" id="CAI2175628.1"/>
    </source>
</evidence>
<dbReference type="SUPFAM" id="SSF57667">
    <property type="entry name" value="beta-beta-alpha zinc fingers"/>
    <property type="match status" value="2"/>
</dbReference>
<dbReference type="FunFam" id="3.30.160.60:FF:000145">
    <property type="entry name" value="Zinc finger protein 574"/>
    <property type="match status" value="1"/>
</dbReference>
<dbReference type="EMBL" id="CAMKVN010001390">
    <property type="protein sequence ID" value="CAI2175628.1"/>
    <property type="molecule type" value="Genomic_DNA"/>
</dbReference>
<dbReference type="AlphaFoldDB" id="A0A9W4WNY3"/>
<evidence type="ECO:0000313" key="13">
    <source>
        <dbReference type="Proteomes" id="UP001153678"/>
    </source>
</evidence>